<evidence type="ECO:0000256" key="1">
    <source>
        <dbReference type="SAM" id="MobiDB-lite"/>
    </source>
</evidence>
<reference evidence="2" key="2">
    <citation type="journal article" date="2015" name="Fish Shellfish Immunol.">
        <title>Early steps in the European eel (Anguilla anguilla)-Vibrio vulnificus interaction in the gills: Role of the RtxA13 toxin.</title>
        <authorList>
            <person name="Callol A."/>
            <person name="Pajuelo D."/>
            <person name="Ebbesson L."/>
            <person name="Teles M."/>
            <person name="MacKenzie S."/>
            <person name="Amaro C."/>
        </authorList>
    </citation>
    <scope>NUCLEOTIDE SEQUENCE</scope>
</reference>
<sequence>MGTDTGTYTETQTRGHTQRPET</sequence>
<feature type="compositionally biased region" description="Low complexity" evidence="1">
    <location>
        <begin position="1"/>
        <end position="15"/>
    </location>
</feature>
<proteinExistence type="predicted"/>
<dbReference type="AlphaFoldDB" id="A0A0E9SR74"/>
<feature type="region of interest" description="Disordered" evidence="1">
    <location>
        <begin position="1"/>
        <end position="22"/>
    </location>
</feature>
<reference evidence="2" key="1">
    <citation type="submission" date="2014-11" db="EMBL/GenBank/DDBJ databases">
        <authorList>
            <person name="Amaro Gonzalez C."/>
        </authorList>
    </citation>
    <scope>NUCLEOTIDE SEQUENCE</scope>
</reference>
<accession>A0A0E9SR74</accession>
<evidence type="ECO:0000313" key="2">
    <source>
        <dbReference type="EMBL" id="JAH43849.1"/>
    </source>
</evidence>
<protein>
    <submittedName>
        <fullName evidence="2">Uncharacterized protein</fullName>
    </submittedName>
</protein>
<name>A0A0E9SR74_ANGAN</name>
<organism evidence="2">
    <name type="scientific">Anguilla anguilla</name>
    <name type="common">European freshwater eel</name>
    <name type="synonym">Muraena anguilla</name>
    <dbReference type="NCBI Taxonomy" id="7936"/>
    <lineage>
        <taxon>Eukaryota</taxon>
        <taxon>Metazoa</taxon>
        <taxon>Chordata</taxon>
        <taxon>Craniata</taxon>
        <taxon>Vertebrata</taxon>
        <taxon>Euteleostomi</taxon>
        <taxon>Actinopterygii</taxon>
        <taxon>Neopterygii</taxon>
        <taxon>Teleostei</taxon>
        <taxon>Anguilliformes</taxon>
        <taxon>Anguillidae</taxon>
        <taxon>Anguilla</taxon>
    </lineage>
</organism>
<dbReference type="EMBL" id="GBXM01064728">
    <property type="protein sequence ID" value="JAH43849.1"/>
    <property type="molecule type" value="Transcribed_RNA"/>
</dbReference>